<keyword evidence="9" id="KW-1185">Reference proteome</keyword>
<evidence type="ECO:0000256" key="4">
    <source>
        <dbReference type="ARBA" id="ARBA00023242"/>
    </source>
</evidence>
<comment type="subunit">
    <text evidence="5">Component of the CIA complex.</text>
</comment>
<dbReference type="Proteomes" id="UP000801492">
    <property type="component" value="Unassembled WGS sequence"/>
</dbReference>
<dbReference type="Gene3D" id="1.25.10.10">
    <property type="entry name" value="Leucine-rich Repeat Variant"/>
    <property type="match status" value="2"/>
</dbReference>
<dbReference type="GO" id="GO:0097361">
    <property type="term" value="C:cytosolic [4Fe-4S] assembly targeting complex"/>
    <property type="evidence" value="ECO:0007669"/>
    <property type="project" value="UniProtKB-UniRule"/>
</dbReference>
<keyword evidence="5" id="KW-0234">DNA repair</keyword>
<dbReference type="GO" id="GO:0016226">
    <property type="term" value="P:iron-sulfur cluster assembly"/>
    <property type="evidence" value="ECO:0007669"/>
    <property type="project" value="UniProtKB-UniRule"/>
</dbReference>
<comment type="function">
    <text evidence="5">Key component of the cytosolic iron-sulfur protein assembly (CIA) complex, a multiprotein complex that mediates the incorporation of iron-sulfur cluster into apoproteins specifically involved in DNA metabolism and genomic integrity. In the CIA complex, MMS19 acts as an adapter between early-acting CIA components and a subset of cellular target iron-sulfur proteins.</text>
</comment>
<evidence type="ECO:0000256" key="3">
    <source>
        <dbReference type="ARBA" id="ARBA00022737"/>
    </source>
</evidence>
<dbReference type="InterPro" id="IPR024687">
    <property type="entry name" value="MMS19_C"/>
</dbReference>
<evidence type="ECO:0000256" key="1">
    <source>
        <dbReference type="ARBA" id="ARBA00004123"/>
    </source>
</evidence>
<reference evidence="8" key="1">
    <citation type="submission" date="2019-08" db="EMBL/GenBank/DDBJ databases">
        <title>The genome of the North American firefly Photinus pyralis.</title>
        <authorList>
            <consortium name="Photinus pyralis genome working group"/>
            <person name="Fallon T.R."/>
            <person name="Sander Lower S.E."/>
            <person name="Weng J.-K."/>
        </authorList>
    </citation>
    <scope>NUCLEOTIDE SEQUENCE</scope>
    <source>
        <strain evidence="8">TRF0915ILg1</strain>
        <tissue evidence="8">Whole body</tissue>
    </source>
</reference>
<gene>
    <name evidence="8" type="ORF">ILUMI_21884</name>
</gene>
<dbReference type="PANTHER" id="PTHR12891">
    <property type="entry name" value="DNA REPAIR/TRANSCRIPTION PROTEIN MET18/MMS19"/>
    <property type="match status" value="1"/>
</dbReference>
<evidence type="ECO:0000313" key="8">
    <source>
        <dbReference type="EMBL" id="KAF2884292.1"/>
    </source>
</evidence>
<dbReference type="InterPro" id="IPR011989">
    <property type="entry name" value="ARM-like"/>
</dbReference>
<evidence type="ECO:0000313" key="9">
    <source>
        <dbReference type="Proteomes" id="UP000801492"/>
    </source>
</evidence>
<dbReference type="GO" id="GO:0005634">
    <property type="term" value="C:nucleus"/>
    <property type="evidence" value="ECO:0007669"/>
    <property type="project" value="UniProtKB-SubCell"/>
</dbReference>
<keyword evidence="3" id="KW-0677">Repeat</keyword>
<feature type="domain" description="MMS19 N-terminal" evidence="7">
    <location>
        <begin position="44"/>
        <end position="305"/>
    </location>
</feature>
<accession>A0A8K0G112</accession>
<evidence type="ECO:0000259" key="6">
    <source>
        <dbReference type="Pfam" id="PF12460"/>
    </source>
</evidence>
<dbReference type="EMBL" id="VTPC01090204">
    <property type="protein sequence ID" value="KAF2884292.1"/>
    <property type="molecule type" value="Genomic_DNA"/>
</dbReference>
<dbReference type="GO" id="GO:0051604">
    <property type="term" value="P:protein maturation"/>
    <property type="evidence" value="ECO:0007669"/>
    <property type="project" value="UniProtKB-UniRule"/>
</dbReference>
<evidence type="ECO:0000256" key="5">
    <source>
        <dbReference type="RuleBase" id="RU367072"/>
    </source>
</evidence>
<dbReference type="Pfam" id="PF12460">
    <property type="entry name" value="MMS19_C"/>
    <property type="match status" value="1"/>
</dbReference>
<comment type="subcellular location">
    <subcellularLocation>
        <location evidence="5">Cytoplasm</location>
        <location evidence="5">Cytoskeleton</location>
        <location evidence="5">Spindle</location>
    </subcellularLocation>
    <subcellularLocation>
        <location evidence="1 5">Nucleus</location>
    </subcellularLocation>
</comment>
<dbReference type="InterPro" id="IPR016024">
    <property type="entry name" value="ARM-type_fold"/>
</dbReference>
<evidence type="ECO:0000259" key="7">
    <source>
        <dbReference type="Pfam" id="PF14500"/>
    </source>
</evidence>
<comment type="similarity">
    <text evidence="2 5">Belongs to the MET18/MMS19 family.</text>
</comment>
<dbReference type="PANTHER" id="PTHR12891:SF0">
    <property type="entry name" value="MMS19 NUCLEOTIDE EXCISION REPAIR PROTEIN HOMOLOG"/>
    <property type="match status" value="1"/>
</dbReference>
<feature type="domain" description="MMS19 C-terminal" evidence="6">
    <location>
        <begin position="563"/>
        <end position="915"/>
    </location>
</feature>
<keyword evidence="4 5" id="KW-0539">Nucleus</keyword>
<keyword evidence="5" id="KW-0963">Cytoplasm</keyword>
<comment type="caution">
    <text evidence="8">The sequence shown here is derived from an EMBL/GenBank/DDBJ whole genome shotgun (WGS) entry which is preliminary data.</text>
</comment>
<keyword evidence="5" id="KW-0206">Cytoskeleton</keyword>
<dbReference type="InterPro" id="IPR039920">
    <property type="entry name" value="MMS19"/>
</dbReference>
<dbReference type="GO" id="GO:0006281">
    <property type="term" value="P:DNA repair"/>
    <property type="evidence" value="ECO:0007669"/>
    <property type="project" value="UniProtKB-UniRule"/>
</dbReference>
<keyword evidence="5" id="KW-0227">DNA damage</keyword>
<dbReference type="OrthoDB" id="342900at2759"/>
<dbReference type="InterPro" id="IPR029240">
    <property type="entry name" value="MMS19_N"/>
</dbReference>
<proteinExistence type="inferred from homology"/>
<name>A0A8K0G112_IGNLU</name>
<dbReference type="GO" id="GO:0005819">
    <property type="term" value="C:spindle"/>
    <property type="evidence" value="ECO:0007669"/>
    <property type="project" value="UniProtKB-SubCell"/>
</dbReference>
<organism evidence="8 9">
    <name type="scientific">Ignelater luminosus</name>
    <name type="common">Cucubano</name>
    <name type="synonym">Pyrophorus luminosus</name>
    <dbReference type="NCBI Taxonomy" id="2038154"/>
    <lineage>
        <taxon>Eukaryota</taxon>
        <taxon>Metazoa</taxon>
        <taxon>Ecdysozoa</taxon>
        <taxon>Arthropoda</taxon>
        <taxon>Hexapoda</taxon>
        <taxon>Insecta</taxon>
        <taxon>Pterygota</taxon>
        <taxon>Neoptera</taxon>
        <taxon>Endopterygota</taxon>
        <taxon>Coleoptera</taxon>
        <taxon>Polyphaga</taxon>
        <taxon>Elateriformia</taxon>
        <taxon>Elateroidea</taxon>
        <taxon>Elateridae</taxon>
        <taxon>Agrypninae</taxon>
        <taxon>Pyrophorini</taxon>
        <taxon>Ignelater</taxon>
    </lineage>
</organism>
<sequence>MDIDNNSLIEDFRSLNKYDTEFSKKCKKISHDLQSGGLTMVQLVEQLKDLLISPIPDSRELGMLILSQVLESLSENQLAASQLNFICAFYSDRLNDHHQVIPPTLRGVLALMRFENVPEGATKQILSSLFQNVPCQQQQQADRHNIYKLLEICLDRRNTEVHEMGVDFIYGVISAMDGERDPRNLLYLFNWLPKFLKSFTFDHLTEEMFEVMACYFPVDFRAPTQDPNSISREALATSLSTCLCAIPEFAEYCFPLILEKLSSSLRIAKLDSLNILAEGCKTFEVPFYIQHSTDIWSQIQREVLNSNDRELEEIALKTLEIVVNKLSYSADDVFKRILCDITDTLKGNLLPHMKLFVPSCKILYHVAKASKSSADYVTFEVVPMLVNTYNITMTTSHQVMVFKNLISFVRVYIDVHGNDDVTQIEQLNVIPNLCLKASLHKEDEMRSASFQNLSLLTKSLPIETRKCLYENIRVLLVVQRSDLMNDSFLKCFKAMAQTYSEEIQNYVLKDIKINDLESLKVYLDSLIVITDQEEFTEFVLSIFIQNSLKDINTAQITTGYFGKLLECYKDNRKIQEFLVQKEEIINKLISWTLNHLNEINISKNLLLLENISQICKLIIGYQDSDSQHKIIDSELERIIILYRNSHNYLLLIIFDGLLTRLRKDVQFEHDILDDLLNAALNITEDNVLQQTVFELLANILNKTADDTRLENNLKNIINTCNFALDDSNNEHVQRNVVNIISWVTKAVVMRGHKMSEVFVNKLLELLETKFAPYAAKGLKIVMNDNCASLDSESYCNRRLLYRQKFFIEVSSKLIENYKEENSSYLLAIGYLLQGAPKQVFILQFTKILRLVILCLEQCENAEVLGAVLDTLCNLIQNKEYLIEEYIQEFLPRLLKLATFKPAMQVRMKALHCLQYYTQGYPIYKLIPHKQNIIYGLTQCLDDKKRLVRKEAVEARLRWFLLDAPT</sequence>
<protein>
    <recommendedName>
        <fullName evidence="5">MMS19 nucleotide excision repair protein</fullName>
    </recommendedName>
</protein>
<evidence type="ECO:0000256" key="2">
    <source>
        <dbReference type="ARBA" id="ARBA00009340"/>
    </source>
</evidence>
<dbReference type="Pfam" id="PF14500">
    <property type="entry name" value="MMS19_N"/>
    <property type="match status" value="1"/>
</dbReference>
<dbReference type="AlphaFoldDB" id="A0A8K0G112"/>
<dbReference type="SUPFAM" id="SSF48371">
    <property type="entry name" value="ARM repeat"/>
    <property type="match status" value="2"/>
</dbReference>